<reference evidence="1 2" key="1">
    <citation type="submission" date="2019-08" db="EMBL/GenBank/DDBJ databases">
        <title>A chromosome-level genome assembly, high-density linkage maps, and genome scans reveal the genomic architecture of hybrid incompatibilities underlying speciation via character displacement in darters (Percidae: Etheostominae).</title>
        <authorList>
            <person name="Moran R.L."/>
            <person name="Catchen J.M."/>
            <person name="Fuller R.C."/>
        </authorList>
    </citation>
    <scope>NUCLEOTIDE SEQUENCE [LARGE SCALE GENOMIC DNA]</scope>
    <source>
        <strain evidence="1">EspeVRDwgs_2016</strain>
        <tissue evidence="1">Muscle</tissue>
    </source>
</reference>
<protein>
    <submittedName>
        <fullName evidence="1">Uncharacterized protein</fullName>
    </submittedName>
</protein>
<dbReference type="EMBL" id="VOFY01000010">
    <property type="protein sequence ID" value="KAA8588939.1"/>
    <property type="molecule type" value="Genomic_DNA"/>
</dbReference>
<comment type="caution">
    <text evidence="1">The sequence shown here is derived from an EMBL/GenBank/DDBJ whole genome shotgun (WGS) entry which is preliminary data.</text>
</comment>
<dbReference type="Proteomes" id="UP000327493">
    <property type="component" value="Chromosome 10"/>
</dbReference>
<name>A0A5J5D655_9PERO</name>
<organism evidence="1 2">
    <name type="scientific">Etheostoma spectabile</name>
    <name type="common">orangethroat darter</name>
    <dbReference type="NCBI Taxonomy" id="54343"/>
    <lineage>
        <taxon>Eukaryota</taxon>
        <taxon>Metazoa</taxon>
        <taxon>Chordata</taxon>
        <taxon>Craniata</taxon>
        <taxon>Vertebrata</taxon>
        <taxon>Euteleostomi</taxon>
        <taxon>Actinopterygii</taxon>
        <taxon>Neopterygii</taxon>
        <taxon>Teleostei</taxon>
        <taxon>Neoteleostei</taxon>
        <taxon>Acanthomorphata</taxon>
        <taxon>Eupercaria</taxon>
        <taxon>Perciformes</taxon>
        <taxon>Percoidei</taxon>
        <taxon>Percidae</taxon>
        <taxon>Etheostomatinae</taxon>
        <taxon>Etheostoma</taxon>
    </lineage>
</organism>
<gene>
    <name evidence="1" type="ORF">FQN60_010284</name>
</gene>
<proteinExistence type="predicted"/>
<evidence type="ECO:0000313" key="1">
    <source>
        <dbReference type="EMBL" id="KAA8588939.1"/>
    </source>
</evidence>
<keyword evidence="2" id="KW-1185">Reference proteome</keyword>
<sequence>MKITAVDPICTHPHPDISPSMCFTIDASRKETGWTQWGQGRWTETKRKMPTKDVQHLEQKCQLRQRIKE</sequence>
<dbReference type="AlphaFoldDB" id="A0A5J5D655"/>
<feature type="non-terminal residue" evidence="1">
    <location>
        <position position="69"/>
    </location>
</feature>
<accession>A0A5J5D655</accession>
<evidence type="ECO:0000313" key="2">
    <source>
        <dbReference type="Proteomes" id="UP000327493"/>
    </source>
</evidence>